<evidence type="ECO:0000256" key="10">
    <source>
        <dbReference type="RuleBase" id="RU004334"/>
    </source>
</evidence>
<dbReference type="GeneID" id="106466909"/>
<evidence type="ECO:0000256" key="7">
    <source>
        <dbReference type="ARBA" id="ARBA00023163"/>
    </source>
</evidence>
<evidence type="ECO:0000313" key="13">
    <source>
        <dbReference type="Proteomes" id="UP000694941"/>
    </source>
</evidence>
<feature type="domain" description="Nuclear receptor" evidence="11">
    <location>
        <begin position="36"/>
        <end position="112"/>
    </location>
</feature>
<organism evidence="13 14">
    <name type="scientific">Limulus polyphemus</name>
    <name type="common">Atlantic horseshoe crab</name>
    <dbReference type="NCBI Taxonomy" id="6850"/>
    <lineage>
        <taxon>Eukaryota</taxon>
        <taxon>Metazoa</taxon>
        <taxon>Ecdysozoa</taxon>
        <taxon>Arthropoda</taxon>
        <taxon>Chelicerata</taxon>
        <taxon>Merostomata</taxon>
        <taxon>Xiphosura</taxon>
        <taxon>Limulidae</taxon>
        <taxon>Limulus</taxon>
    </lineage>
</organism>
<dbReference type="PRINTS" id="PR00398">
    <property type="entry name" value="STRDHORMONER"/>
</dbReference>
<dbReference type="InterPro" id="IPR001628">
    <property type="entry name" value="Znf_hrmn_rcpt"/>
</dbReference>
<dbReference type="PROSITE" id="PS00031">
    <property type="entry name" value="NUCLEAR_REC_DBD_1"/>
    <property type="match status" value="1"/>
</dbReference>
<keyword evidence="7 10" id="KW-0804">Transcription</keyword>
<dbReference type="InterPro" id="IPR035500">
    <property type="entry name" value="NHR-like_dom_sf"/>
</dbReference>
<dbReference type="InterPro" id="IPR013088">
    <property type="entry name" value="Znf_NHR/GATA"/>
</dbReference>
<evidence type="ECO:0000313" key="14">
    <source>
        <dbReference type="RefSeq" id="XP_013782669.2"/>
    </source>
</evidence>
<keyword evidence="3 10" id="KW-0863">Zinc-finger</keyword>
<keyword evidence="4 10" id="KW-0862">Zinc</keyword>
<evidence type="ECO:0000256" key="3">
    <source>
        <dbReference type="ARBA" id="ARBA00022771"/>
    </source>
</evidence>
<evidence type="ECO:0000256" key="2">
    <source>
        <dbReference type="ARBA" id="ARBA00022723"/>
    </source>
</evidence>
<dbReference type="PRINTS" id="PR00047">
    <property type="entry name" value="STROIDFINGER"/>
</dbReference>
<dbReference type="Gene3D" id="1.10.565.10">
    <property type="entry name" value="Retinoid X Receptor"/>
    <property type="match status" value="1"/>
</dbReference>
<dbReference type="Gene3D" id="3.30.50.10">
    <property type="entry name" value="Erythroid Transcription Factor GATA-1, subunit A"/>
    <property type="match status" value="1"/>
</dbReference>
<comment type="subcellular location">
    <subcellularLocation>
        <location evidence="10">Nucleus</location>
    </subcellularLocation>
</comment>
<dbReference type="SUPFAM" id="SSF48508">
    <property type="entry name" value="Nuclear receptor ligand-binding domain"/>
    <property type="match status" value="1"/>
</dbReference>
<name>A0ABM1BIH4_LIMPO</name>
<dbReference type="Proteomes" id="UP000694941">
    <property type="component" value="Unplaced"/>
</dbReference>
<dbReference type="SMART" id="SM00430">
    <property type="entry name" value="HOLI"/>
    <property type="match status" value="1"/>
</dbReference>
<dbReference type="PROSITE" id="PS51030">
    <property type="entry name" value="NUCLEAR_REC_DBD_2"/>
    <property type="match status" value="1"/>
</dbReference>
<dbReference type="PRINTS" id="PR00546">
    <property type="entry name" value="THYROIDHORMR"/>
</dbReference>
<protein>
    <submittedName>
        <fullName evidence="14">Nuclear hormone receptor E75-like isoform X1</fullName>
    </submittedName>
</protein>
<dbReference type="InterPro" id="IPR001723">
    <property type="entry name" value="Nuclear_hrmn_rcpt"/>
</dbReference>
<evidence type="ECO:0000259" key="12">
    <source>
        <dbReference type="PROSITE" id="PS51843"/>
    </source>
</evidence>
<keyword evidence="9 10" id="KW-0539">Nucleus</keyword>
<keyword evidence="13" id="KW-1185">Reference proteome</keyword>
<evidence type="ECO:0000256" key="6">
    <source>
        <dbReference type="ARBA" id="ARBA00023125"/>
    </source>
</evidence>
<evidence type="ECO:0000256" key="9">
    <source>
        <dbReference type="ARBA" id="ARBA00023242"/>
    </source>
</evidence>
<dbReference type="CDD" id="cd07166">
    <property type="entry name" value="NR_DBD_REV_ERB"/>
    <property type="match status" value="1"/>
</dbReference>
<dbReference type="InterPro" id="IPR001728">
    <property type="entry name" value="ThyrH_rcpt"/>
</dbReference>
<dbReference type="SMART" id="SM00399">
    <property type="entry name" value="ZnF_C4"/>
    <property type="match status" value="1"/>
</dbReference>
<dbReference type="InterPro" id="IPR000536">
    <property type="entry name" value="Nucl_hrmn_rcpt_lig-bd"/>
</dbReference>
<accession>A0ABM1BIH4</accession>
<evidence type="ECO:0000259" key="11">
    <source>
        <dbReference type="PROSITE" id="PS51030"/>
    </source>
</evidence>
<dbReference type="Pfam" id="PF00105">
    <property type="entry name" value="zf-C4"/>
    <property type="match status" value="1"/>
</dbReference>
<reference evidence="14" key="1">
    <citation type="submission" date="2025-08" db="UniProtKB">
        <authorList>
            <consortium name="RefSeq"/>
        </authorList>
    </citation>
    <scope>IDENTIFICATION</scope>
    <source>
        <tissue evidence="14">Muscle</tissue>
    </source>
</reference>
<feature type="domain" description="NR LBD" evidence="12">
    <location>
        <begin position="145"/>
        <end position="399"/>
    </location>
</feature>
<dbReference type="Pfam" id="PF00104">
    <property type="entry name" value="Hormone_recep"/>
    <property type="match status" value="1"/>
</dbReference>
<gene>
    <name evidence="14" type="primary">LOC106466909</name>
</gene>
<dbReference type="RefSeq" id="XP_013782669.2">
    <property type="nucleotide sequence ID" value="XM_013927215.2"/>
</dbReference>
<dbReference type="InterPro" id="IPR050234">
    <property type="entry name" value="Nuclear_hormone_rcpt_NR1"/>
</dbReference>
<keyword evidence="5 10" id="KW-0805">Transcription regulation</keyword>
<comment type="similarity">
    <text evidence="1">Belongs to the nuclear hormone receptor family. NR1 subfamily.</text>
</comment>
<dbReference type="PROSITE" id="PS51843">
    <property type="entry name" value="NR_LBD"/>
    <property type="match status" value="1"/>
</dbReference>
<keyword evidence="6 10" id="KW-0238">DNA-binding</keyword>
<evidence type="ECO:0000256" key="4">
    <source>
        <dbReference type="ARBA" id="ARBA00022833"/>
    </source>
</evidence>
<evidence type="ECO:0000256" key="5">
    <source>
        <dbReference type="ARBA" id="ARBA00023015"/>
    </source>
</evidence>
<proteinExistence type="inferred from homology"/>
<dbReference type="SUPFAM" id="SSF57716">
    <property type="entry name" value="Glucocorticoid receptor-like (DNA-binding domain)"/>
    <property type="match status" value="1"/>
</dbReference>
<evidence type="ECO:0000256" key="8">
    <source>
        <dbReference type="ARBA" id="ARBA00023170"/>
    </source>
</evidence>
<sequence length="413" mass="46551">MIINEKELQFLRTLPAPDHQSDRKGTDLNIEFDGTTVLCRVCGDKASGFHYGVHSCEGCKGFFRRSIQQKIQYRPCTKNQQCSILRINRNRCQYCRLKKCIAVGMSRDAVRFGRVPKREKAKILAAMQKVNATSHEKAVSSELEDEGRLLTTIISSHEKTCDYTRDKVAALTERARTQPVRTNCFPHLVCPLNPAPMEQGENSEMMKHFSEWFAPAICGVVEFAKQIPGFSLLPQEDQVTLLKAGVFEVLLVRLACMFDSGNNSMMCLNGQVIHREALHTSNNARFLLDSMFDFNERLNALRLSDGELGLFSAVVLIAADRPGLRNVELVQKIQQKLSDLLQKVVISGHPENPHIFGELMKKIPDLRTLNTLHSEKFLAYKMEPQNNGLMDPSSTVTSSTLLSADPWSQYETT</sequence>
<dbReference type="PANTHER" id="PTHR24082:SF473">
    <property type="entry name" value="ECDYSONE-INDUCED PROTEIN 75B, ISOFORM B"/>
    <property type="match status" value="1"/>
</dbReference>
<keyword evidence="8 10" id="KW-0675">Receptor</keyword>
<keyword evidence="2 10" id="KW-0479">Metal-binding</keyword>
<evidence type="ECO:0000256" key="1">
    <source>
        <dbReference type="ARBA" id="ARBA00008092"/>
    </source>
</evidence>
<dbReference type="PANTHER" id="PTHR24082">
    <property type="entry name" value="NUCLEAR HORMONE RECEPTOR"/>
    <property type="match status" value="1"/>
</dbReference>